<name>A0A1B5L5V1_USTVR</name>
<comment type="caution">
    <text evidence="2">The sequence shown here is derived from an EMBL/GenBank/DDBJ whole genome shotgun (WGS) entry which is preliminary data.</text>
</comment>
<protein>
    <submittedName>
        <fullName evidence="2">Uncharacterized protein</fullName>
    </submittedName>
</protein>
<sequence length="146" mass="16743">MPRCHDASLIYLGIQEGLFHPEMRQAKARQKRLFWKSWAMGWPETNRGSCIPLILSLSIDHQFKQIRRQSKTETSRDSPRPADRAVIIKGNVSDSSRLTWSWQLLEPYRTVDHPRRWIAEGSLAKRADGGPDKVPPRPFNGGGARQ</sequence>
<feature type="compositionally biased region" description="Basic and acidic residues" evidence="1">
    <location>
        <begin position="122"/>
        <end position="135"/>
    </location>
</feature>
<evidence type="ECO:0000313" key="3">
    <source>
        <dbReference type="Proteomes" id="UP000054053"/>
    </source>
</evidence>
<evidence type="ECO:0000313" key="2">
    <source>
        <dbReference type="EMBL" id="GAO18933.1"/>
    </source>
</evidence>
<proteinExistence type="predicted"/>
<feature type="region of interest" description="Disordered" evidence="1">
    <location>
        <begin position="122"/>
        <end position="146"/>
    </location>
</feature>
<dbReference type="AlphaFoldDB" id="A0A1B5L5V1"/>
<dbReference type="Proteomes" id="UP000054053">
    <property type="component" value="Unassembled WGS sequence"/>
</dbReference>
<feature type="region of interest" description="Disordered" evidence="1">
    <location>
        <begin position="67"/>
        <end position="88"/>
    </location>
</feature>
<feature type="compositionally biased region" description="Basic and acidic residues" evidence="1">
    <location>
        <begin position="70"/>
        <end position="83"/>
    </location>
</feature>
<accession>A0A1B5L5V1</accession>
<evidence type="ECO:0000256" key="1">
    <source>
        <dbReference type="SAM" id="MobiDB-lite"/>
    </source>
</evidence>
<reference evidence="3" key="1">
    <citation type="journal article" date="2016" name="Genome Announc.">
        <title>Genome sequence of Ustilaginoidea virens IPU010, a rice pathogenic fungus causing false smut.</title>
        <authorList>
            <person name="Kumagai T."/>
            <person name="Ishii T."/>
            <person name="Terai G."/>
            <person name="Umemura M."/>
            <person name="Machida M."/>
            <person name="Asai K."/>
        </authorList>
    </citation>
    <scope>NUCLEOTIDE SEQUENCE [LARGE SCALE GENOMIC DNA]</scope>
    <source>
        <strain evidence="3">IPU010</strain>
    </source>
</reference>
<gene>
    <name evidence="2" type="ORF">UVI_02058830</name>
</gene>
<dbReference type="EMBL" id="BBTG02000056">
    <property type="protein sequence ID" value="GAO18933.1"/>
    <property type="molecule type" value="Genomic_DNA"/>
</dbReference>
<organism evidence="2 3">
    <name type="scientific">Ustilaginoidea virens</name>
    <name type="common">Rice false smut fungus</name>
    <name type="synonym">Villosiclava virens</name>
    <dbReference type="NCBI Taxonomy" id="1159556"/>
    <lineage>
        <taxon>Eukaryota</taxon>
        <taxon>Fungi</taxon>
        <taxon>Dikarya</taxon>
        <taxon>Ascomycota</taxon>
        <taxon>Pezizomycotina</taxon>
        <taxon>Sordariomycetes</taxon>
        <taxon>Hypocreomycetidae</taxon>
        <taxon>Hypocreales</taxon>
        <taxon>Clavicipitaceae</taxon>
        <taxon>Ustilaginoidea</taxon>
    </lineage>
</organism>